<dbReference type="Pfam" id="PF02836">
    <property type="entry name" value="Glyco_hydro_2_C"/>
    <property type="match status" value="1"/>
</dbReference>
<dbReference type="SUPFAM" id="SSF49785">
    <property type="entry name" value="Galactose-binding domain-like"/>
    <property type="match status" value="1"/>
</dbReference>
<dbReference type="InterPro" id="IPR008979">
    <property type="entry name" value="Galactose-bd-like_sf"/>
</dbReference>
<dbReference type="SUPFAM" id="SSF49373">
    <property type="entry name" value="Invasin/intimin cell-adhesion fragments"/>
    <property type="match status" value="1"/>
</dbReference>
<evidence type="ECO:0000256" key="3">
    <source>
        <dbReference type="ARBA" id="ARBA00023295"/>
    </source>
</evidence>
<evidence type="ECO:0000256" key="1">
    <source>
        <dbReference type="ARBA" id="ARBA00007401"/>
    </source>
</evidence>
<reference evidence="10" key="1">
    <citation type="submission" date="2020-03" db="EMBL/GenBank/DDBJ databases">
        <title>Site-based positive gene gene selection in Geosmithia morbida across the United States reveals a broad range of putative effectors and factors for local host and environmental adapation.</title>
        <authorList>
            <person name="Onufrak A."/>
            <person name="Murdoch R.W."/>
            <person name="Gazis R."/>
            <person name="Huff M."/>
            <person name="Staton M."/>
            <person name="Klingeman W."/>
            <person name="Hadziabdic D."/>
        </authorList>
    </citation>
    <scope>NUCLEOTIDE SEQUENCE</scope>
    <source>
        <strain evidence="10">1262</strain>
    </source>
</reference>
<dbReference type="OrthoDB" id="408532at2759"/>
<dbReference type="InterPro" id="IPR032311">
    <property type="entry name" value="DUF4982"/>
</dbReference>
<dbReference type="NCBIfam" id="NF041463">
    <property type="entry name" value="GalB"/>
    <property type="match status" value="1"/>
</dbReference>
<dbReference type="SUPFAM" id="SSF49303">
    <property type="entry name" value="beta-Galactosidase/glucuronidase domain"/>
    <property type="match status" value="1"/>
</dbReference>
<keyword evidence="3" id="KW-0326">Glycosidase</keyword>
<evidence type="ECO:0000259" key="7">
    <source>
        <dbReference type="Pfam" id="PF02837"/>
    </source>
</evidence>
<dbReference type="GO" id="GO:0004553">
    <property type="term" value="F:hydrolase activity, hydrolyzing O-glycosyl compounds"/>
    <property type="evidence" value="ECO:0007669"/>
    <property type="project" value="InterPro"/>
</dbReference>
<feature type="signal peptide" evidence="4">
    <location>
        <begin position="1"/>
        <end position="16"/>
    </location>
</feature>
<dbReference type="InterPro" id="IPR008964">
    <property type="entry name" value="Invasin/intimin_cell_adhesion"/>
</dbReference>
<dbReference type="AlphaFoldDB" id="A0A9P4Z219"/>
<dbReference type="PANTHER" id="PTHR42732">
    <property type="entry name" value="BETA-GALACTOSIDASE"/>
    <property type="match status" value="1"/>
</dbReference>
<comment type="caution">
    <text evidence="10">The sequence shown here is derived from an EMBL/GenBank/DDBJ whole genome shotgun (WGS) entry which is preliminary data.</text>
</comment>
<protein>
    <submittedName>
        <fullName evidence="10">Beta-galactosidase</fullName>
    </submittedName>
</protein>
<evidence type="ECO:0000256" key="4">
    <source>
        <dbReference type="SAM" id="SignalP"/>
    </source>
</evidence>
<dbReference type="Pfam" id="PF16355">
    <property type="entry name" value="DUF4982"/>
    <property type="match status" value="1"/>
</dbReference>
<evidence type="ECO:0000313" key="10">
    <source>
        <dbReference type="EMBL" id="KAF4125994.1"/>
    </source>
</evidence>
<feature type="domain" description="Glycoside hydrolase family 2 catalytic" evidence="6">
    <location>
        <begin position="360"/>
        <end position="516"/>
    </location>
</feature>
<accession>A0A9P4Z219</accession>
<evidence type="ECO:0000313" key="11">
    <source>
        <dbReference type="Proteomes" id="UP000749293"/>
    </source>
</evidence>
<dbReference type="InterPro" id="IPR048229">
    <property type="entry name" value="GalB-like"/>
</dbReference>
<dbReference type="Proteomes" id="UP000749293">
    <property type="component" value="Unassembled WGS sequence"/>
</dbReference>
<dbReference type="Pfam" id="PF18565">
    <property type="entry name" value="Glyco_hydro2_C5"/>
    <property type="match status" value="1"/>
</dbReference>
<feature type="domain" description="DUF4982" evidence="8">
    <location>
        <begin position="706"/>
        <end position="765"/>
    </location>
</feature>
<dbReference type="InterPro" id="IPR017853">
    <property type="entry name" value="GH"/>
</dbReference>
<dbReference type="EMBL" id="JAANYQ010000002">
    <property type="protein sequence ID" value="KAF4125994.1"/>
    <property type="molecule type" value="Genomic_DNA"/>
</dbReference>
<name>A0A9P4Z219_9HYPO</name>
<dbReference type="SUPFAM" id="SSF51445">
    <property type="entry name" value="(Trans)glycosidases"/>
    <property type="match status" value="1"/>
</dbReference>
<dbReference type="InterPro" id="IPR006101">
    <property type="entry name" value="Glyco_hydro_2"/>
</dbReference>
<dbReference type="GeneID" id="55967470"/>
<sequence>MLSLALFLARAVDALAIDTPSLSAAVRQRTSLNSGWRFFRTENNTDNIVYQNRAYLENRLNVEILKPWILPSGNDFIKDAADRHQRPSKEPATKLPYINTDFDDGDWEDVTLPHDWAIKGPYDQSVDGGMGHLPSHGVGWYRRTFELTAQDVQDRQIYLEVGGAMSYAMVWVNGKIVGGWPYGYNSFQLDLTDYVDEGKDNQLAIRVDNPRESSRWYPGGGIYRDIWLNKVSRTHVGQWGTFITTKKVSNQSAILDLSVEVQNNLDVKTKVNVSTSVYYLDGSRIRDKVAEFPSRWIEVGAGKKDSLIVSAKVASPKLWGPPPAQKPNLYVAVTKLYSAKGEELDSYETEFGIRTVDFTEDNGLVVNSERVQIQGVNQHHDLGALGAAFNVRAAERQLEVLRSFGVNAIRMSHNPPATELLQLTDRMGFLVMDEVFDVWAEKKVDYDFHVIFDDWSEADLRSMLRRDRNHASVIVWSFGNEIQEQDDGEDGAAIGYRLRDIVRQEDKTRPTTSSMNWAQPHNVGAPFIDTVDVISLNYQGGGIRYGPNYQGLKGTRTPPMYLEFHESYPEKSILSTESTATVSSRGIYLFPVVDDWGAPVNDSSGGDETLAQVSAYELYTADFSVSAERVFESLDRNPYAAGEFVWTGWDYLGEPTPYDESRSSYFGIVDLAGFRKDRYYLYQARWRPDHPMAHILPHWNWPDRKGKVTPVHVFTSGDSAELFLNGKSLGKKQRGQYEYRLRWDEVEYTPGKLHVIAYKNGKKWAEDSVQTTGKAESLRLTADRDEIKADGYDLSFVTVEVVDGEGNVVPEAADTLNFSIEGDAAEIAATDNGDQHDFVPFQSTERKAFSGSALVIVRSKAGEKGEVKITAKADGLESAVVTVKTE</sequence>
<dbReference type="Pfam" id="PF02837">
    <property type="entry name" value="Glyco_hydro_2_N"/>
    <property type="match status" value="1"/>
</dbReference>
<dbReference type="InterPro" id="IPR006104">
    <property type="entry name" value="Glyco_hydro_2_N"/>
</dbReference>
<keyword evidence="11" id="KW-1185">Reference proteome</keyword>
<dbReference type="Gene3D" id="3.20.20.80">
    <property type="entry name" value="Glycosidases"/>
    <property type="match status" value="1"/>
</dbReference>
<feature type="domain" description="Glycoside hydrolase family 2 immunoglobulin-like beta-sandwich" evidence="5">
    <location>
        <begin position="241"/>
        <end position="354"/>
    </location>
</feature>
<dbReference type="GO" id="GO:0005975">
    <property type="term" value="P:carbohydrate metabolic process"/>
    <property type="evidence" value="ECO:0007669"/>
    <property type="project" value="InterPro"/>
</dbReference>
<evidence type="ECO:0000259" key="6">
    <source>
        <dbReference type="Pfam" id="PF02836"/>
    </source>
</evidence>
<evidence type="ECO:0000259" key="9">
    <source>
        <dbReference type="Pfam" id="PF18565"/>
    </source>
</evidence>
<dbReference type="InterPro" id="IPR006102">
    <property type="entry name" value="Ig-like_GH2"/>
</dbReference>
<dbReference type="RefSeq" id="XP_035324646.1">
    <property type="nucleotide sequence ID" value="XM_035463222.1"/>
</dbReference>
<feature type="domain" description="Glycosyl hydrolases family 2 sugar binding" evidence="7">
    <location>
        <begin position="136"/>
        <end position="228"/>
    </location>
</feature>
<gene>
    <name evidence="10" type="ORF">GMORB2_1240</name>
</gene>
<feature type="chain" id="PRO_5040226032" evidence="4">
    <location>
        <begin position="17"/>
        <end position="886"/>
    </location>
</feature>
<dbReference type="Pfam" id="PF00703">
    <property type="entry name" value="Glyco_hydro_2"/>
    <property type="match status" value="1"/>
</dbReference>
<evidence type="ECO:0000256" key="2">
    <source>
        <dbReference type="ARBA" id="ARBA00022801"/>
    </source>
</evidence>
<dbReference type="PROSITE" id="PS00608">
    <property type="entry name" value="GLYCOSYL_HYDROL_F2_2"/>
    <property type="match status" value="1"/>
</dbReference>
<dbReference type="InterPro" id="IPR006103">
    <property type="entry name" value="Glyco_hydro_2_cat"/>
</dbReference>
<keyword evidence="4" id="KW-0732">Signal</keyword>
<organism evidence="10 11">
    <name type="scientific">Geosmithia morbida</name>
    <dbReference type="NCBI Taxonomy" id="1094350"/>
    <lineage>
        <taxon>Eukaryota</taxon>
        <taxon>Fungi</taxon>
        <taxon>Dikarya</taxon>
        <taxon>Ascomycota</taxon>
        <taxon>Pezizomycotina</taxon>
        <taxon>Sordariomycetes</taxon>
        <taxon>Hypocreomycetidae</taxon>
        <taxon>Hypocreales</taxon>
        <taxon>Bionectriaceae</taxon>
        <taxon>Geosmithia</taxon>
    </lineage>
</organism>
<feature type="domain" description="Glycoside hydrolase family 2" evidence="9">
    <location>
        <begin position="778"/>
        <end position="882"/>
    </location>
</feature>
<dbReference type="InterPro" id="IPR040605">
    <property type="entry name" value="Glyco_hydro2_dom5"/>
</dbReference>
<dbReference type="InterPro" id="IPR013783">
    <property type="entry name" value="Ig-like_fold"/>
</dbReference>
<keyword evidence="2" id="KW-0378">Hydrolase</keyword>
<comment type="similarity">
    <text evidence="1">Belongs to the glycosyl hydrolase 2 family.</text>
</comment>
<dbReference type="PANTHER" id="PTHR42732:SF1">
    <property type="entry name" value="BETA-MANNOSIDASE"/>
    <property type="match status" value="1"/>
</dbReference>
<proteinExistence type="inferred from homology"/>
<dbReference type="Gene3D" id="2.60.40.10">
    <property type="entry name" value="Immunoglobulins"/>
    <property type="match status" value="3"/>
</dbReference>
<dbReference type="InterPro" id="IPR051913">
    <property type="entry name" value="GH2_Domain-Containing"/>
</dbReference>
<dbReference type="Gene3D" id="2.60.120.260">
    <property type="entry name" value="Galactose-binding domain-like"/>
    <property type="match status" value="1"/>
</dbReference>
<dbReference type="InterPro" id="IPR023232">
    <property type="entry name" value="Glyco_hydro_2_AS"/>
</dbReference>
<evidence type="ECO:0000259" key="5">
    <source>
        <dbReference type="Pfam" id="PF00703"/>
    </source>
</evidence>
<dbReference type="InterPro" id="IPR036156">
    <property type="entry name" value="Beta-gal/glucu_dom_sf"/>
</dbReference>
<evidence type="ECO:0000259" key="8">
    <source>
        <dbReference type="Pfam" id="PF16355"/>
    </source>
</evidence>
<dbReference type="PRINTS" id="PR00132">
    <property type="entry name" value="GLHYDRLASE2"/>
</dbReference>